<proteinExistence type="predicted"/>
<evidence type="ECO:0000313" key="2">
    <source>
        <dbReference type="Proteomes" id="UP001227126"/>
    </source>
</evidence>
<gene>
    <name evidence="1" type="ORF">QO034_13270</name>
</gene>
<dbReference type="EMBL" id="JASNJE010000015">
    <property type="protein sequence ID" value="MDK3074086.1"/>
    <property type="molecule type" value="Genomic_DNA"/>
</dbReference>
<accession>A0ABT7FG15</accession>
<keyword evidence="2" id="KW-1185">Reference proteome</keyword>
<dbReference type="Proteomes" id="UP001227126">
    <property type="component" value="Unassembled WGS sequence"/>
</dbReference>
<reference evidence="1 2" key="1">
    <citation type="submission" date="2023-05" db="EMBL/GenBank/DDBJ databases">
        <title>Sedimentitalea sp. nov. JM2-8.</title>
        <authorList>
            <person name="Huang J."/>
        </authorList>
    </citation>
    <scope>NUCLEOTIDE SEQUENCE [LARGE SCALE GENOMIC DNA]</scope>
    <source>
        <strain evidence="1 2">JM2-8</strain>
    </source>
</reference>
<name>A0ABT7FG15_9RHOB</name>
<organism evidence="1 2">
    <name type="scientific">Sedimentitalea xiamensis</name>
    <dbReference type="NCBI Taxonomy" id="3050037"/>
    <lineage>
        <taxon>Bacteria</taxon>
        <taxon>Pseudomonadati</taxon>
        <taxon>Pseudomonadota</taxon>
        <taxon>Alphaproteobacteria</taxon>
        <taxon>Rhodobacterales</taxon>
        <taxon>Paracoccaceae</taxon>
        <taxon>Sedimentitalea</taxon>
    </lineage>
</organism>
<comment type="caution">
    <text evidence="1">The sequence shown here is derived from an EMBL/GenBank/DDBJ whole genome shotgun (WGS) entry which is preliminary data.</text>
</comment>
<protein>
    <submittedName>
        <fullName evidence="1">Uncharacterized protein</fullName>
    </submittedName>
</protein>
<evidence type="ECO:0000313" key="1">
    <source>
        <dbReference type="EMBL" id="MDK3074086.1"/>
    </source>
</evidence>
<sequence length="136" mass="14656">MGIKFGKLAELNVQIGDIVRVVGSVSEGRIEDGKEWVISGVTKNRYYGRSRSGPGNVDIPLSNALIWQIVSKSKRAAIDITTMEDPETVTIDSEKRTTLNEAATELVLAALIVSYIGKPVAQAVLDLIAALTEVTE</sequence>